<evidence type="ECO:0000313" key="1">
    <source>
        <dbReference type="EMBL" id="KAF2469829.1"/>
    </source>
</evidence>
<name>A0ACB6QS61_9PLEO</name>
<organism evidence="1 2">
    <name type="scientific">Lindgomyces ingoldianus</name>
    <dbReference type="NCBI Taxonomy" id="673940"/>
    <lineage>
        <taxon>Eukaryota</taxon>
        <taxon>Fungi</taxon>
        <taxon>Dikarya</taxon>
        <taxon>Ascomycota</taxon>
        <taxon>Pezizomycotina</taxon>
        <taxon>Dothideomycetes</taxon>
        <taxon>Pleosporomycetidae</taxon>
        <taxon>Pleosporales</taxon>
        <taxon>Lindgomycetaceae</taxon>
        <taxon>Lindgomyces</taxon>
    </lineage>
</organism>
<sequence length="106" mass="11733">PLSRRTTTLQSPNPLDNPIVNPKYPSTTTDRYILRHTIRSNPALISTLHTLLAPEGYSGPAFIALVVDSTDDEFDHRIKEFTQTIAHPIGTCALSTMLDGEFRVKG</sequence>
<protein>
    <submittedName>
        <fullName evidence="1">Uncharacterized protein</fullName>
    </submittedName>
</protein>
<keyword evidence="2" id="KW-1185">Reference proteome</keyword>
<feature type="non-terminal residue" evidence="1">
    <location>
        <position position="1"/>
    </location>
</feature>
<comment type="caution">
    <text evidence="1">The sequence shown here is derived from an EMBL/GenBank/DDBJ whole genome shotgun (WGS) entry which is preliminary data.</text>
</comment>
<dbReference type="Proteomes" id="UP000799755">
    <property type="component" value="Unassembled WGS sequence"/>
</dbReference>
<dbReference type="EMBL" id="MU003510">
    <property type="protein sequence ID" value="KAF2469829.1"/>
    <property type="molecule type" value="Genomic_DNA"/>
</dbReference>
<reference evidence="1" key="1">
    <citation type="journal article" date="2020" name="Stud. Mycol.">
        <title>101 Dothideomycetes genomes: a test case for predicting lifestyles and emergence of pathogens.</title>
        <authorList>
            <person name="Haridas S."/>
            <person name="Albert R."/>
            <person name="Binder M."/>
            <person name="Bloem J."/>
            <person name="Labutti K."/>
            <person name="Salamov A."/>
            <person name="Andreopoulos B."/>
            <person name="Baker S."/>
            <person name="Barry K."/>
            <person name="Bills G."/>
            <person name="Bluhm B."/>
            <person name="Cannon C."/>
            <person name="Castanera R."/>
            <person name="Culley D."/>
            <person name="Daum C."/>
            <person name="Ezra D."/>
            <person name="Gonzalez J."/>
            <person name="Henrissat B."/>
            <person name="Kuo A."/>
            <person name="Liang C."/>
            <person name="Lipzen A."/>
            <person name="Lutzoni F."/>
            <person name="Magnuson J."/>
            <person name="Mondo S."/>
            <person name="Nolan M."/>
            <person name="Ohm R."/>
            <person name="Pangilinan J."/>
            <person name="Park H.-J."/>
            <person name="Ramirez L."/>
            <person name="Alfaro M."/>
            <person name="Sun H."/>
            <person name="Tritt A."/>
            <person name="Yoshinaga Y."/>
            <person name="Zwiers L.-H."/>
            <person name="Turgeon B."/>
            <person name="Goodwin S."/>
            <person name="Spatafora J."/>
            <person name="Crous P."/>
            <person name="Grigoriev I."/>
        </authorList>
    </citation>
    <scope>NUCLEOTIDE SEQUENCE</scope>
    <source>
        <strain evidence="1">ATCC 200398</strain>
    </source>
</reference>
<gene>
    <name evidence="1" type="ORF">BDR25DRAFT_154234</name>
</gene>
<proteinExistence type="predicted"/>
<accession>A0ACB6QS61</accession>
<evidence type="ECO:0000313" key="2">
    <source>
        <dbReference type="Proteomes" id="UP000799755"/>
    </source>
</evidence>
<feature type="non-terminal residue" evidence="1">
    <location>
        <position position="106"/>
    </location>
</feature>